<evidence type="ECO:0000313" key="4">
    <source>
        <dbReference type="Proteomes" id="UP000674938"/>
    </source>
</evidence>
<keyword evidence="1" id="KW-0175">Coiled coil</keyword>
<dbReference type="InterPro" id="IPR029058">
    <property type="entry name" value="AB_hydrolase_fold"/>
</dbReference>
<comment type="caution">
    <text evidence="3">The sequence shown here is derived from an EMBL/GenBank/DDBJ whole genome shotgun (WGS) entry which is preliminary data.</text>
</comment>
<dbReference type="SUPFAM" id="SSF53474">
    <property type="entry name" value="alpha/beta-Hydrolases"/>
    <property type="match status" value="1"/>
</dbReference>
<gene>
    <name evidence="3" type="ORF">I6N95_22025</name>
</gene>
<evidence type="ECO:0000259" key="2">
    <source>
        <dbReference type="Pfam" id="PF02230"/>
    </source>
</evidence>
<dbReference type="Gene3D" id="3.40.50.1820">
    <property type="entry name" value="alpha/beta hydrolase"/>
    <property type="match status" value="1"/>
</dbReference>
<dbReference type="EMBL" id="JAEEGA010000018">
    <property type="protein sequence ID" value="MBP1043710.1"/>
    <property type="molecule type" value="Genomic_DNA"/>
</dbReference>
<dbReference type="Proteomes" id="UP000674938">
    <property type="component" value="Unassembled WGS sequence"/>
</dbReference>
<proteinExistence type="predicted"/>
<protein>
    <submittedName>
        <fullName evidence="3">Alpha/beta hydrolase</fullName>
    </submittedName>
</protein>
<reference evidence="3" key="1">
    <citation type="submission" date="2020-12" db="EMBL/GenBank/DDBJ databases">
        <title>Vagococcus allomyrinae sp. nov. and Enterococcus lavae sp. nov., isolated from the larvae of Allomyrina dichotoma.</title>
        <authorList>
            <person name="Lee S.D."/>
        </authorList>
    </citation>
    <scope>NUCLEOTIDE SEQUENCE</scope>
    <source>
        <strain evidence="3">BWB3-3</strain>
    </source>
</reference>
<organism evidence="3 4">
    <name type="scientific">Vagococcus allomyrinae</name>
    <dbReference type="NCBI Taxonomy" id="2794353"/>
    <lineage>
        <taxon>Bacteria</taxon>
        <taxon>Bacillati</taxon>
        <taxon>Bacillota</taxon>
        <taxon>Bacilli</taxon>
        <taxon>Lactobacillales</taxon>
        <taxon>Enterococcaceae</taxon>
        <taxon>Vagococcus</taxon>
    </lineage>
</organism>
<feature type="coiled-coil region" evidence="1">
    <location>
        <begin position="67"/>
        <end position="94"/>
    </location>
</feature>
<feature type="domain" description="Phospholipase/carboxylesterase/thioesterase" evidence="2">
    <location>
        <begin position="8"/>
        <end position="198"/>
    </location>
</feature>
<keyword evidence="4" id="KW-1185">Reference proteome</keyword>
<dbReference type="GO" id="GO:0016787">
    <property type="term" value="F:hydrolase activity"/>
    <property type="evidence" value="ECO:0007669"/>
    <property type="project" value="UniProtKB-KW"/>
</dbReference>
<evidence type="ECO:0000256" key="1">
    <source>
        <dbReference type="SAM" id="Coils"/>
    </source>
</evidence>
<sequence>MSHLFIEKDRRYPTLLLLHGTGGDEHSLVELATSLAPNASLLAIRGKVSEGGANRYFRRFAEGQFDLVDLEKQSDELLKEINELAEKYQLDRSEMIILGYSNGANIGAHLMLERADSFRRGLLFHPMSLGKHTQQFSLSESKVWLSYGELDPIVPQETFAELVQVFEARAAAVSVYQAPMSHGLTRDELLAAQKWLEELM</sequence>
<dbReference type="RefSeq" id="WP_209531523.1">
    <property type="nucleotide sequence ID" value="NZ_JAEEGA010000018.1"/>
</dbReference>
<evidence type="ECO:0000313" key="3">
    <source>
        <dbReference type="EMBL" id="MBP1043710.1"/>
    </source>
</evidence>
<dbReference type="Pfam" id="PF02230">
    <property type="entry name" value="Abhydrolase_2"/>
    <property type="match status" value="1"/>
</dbReference>
<dbReference type="InterPro" id="IPR003140">
    <property type="entry name" value="PLipase/COase/thioEstase"/>
</dbReference>
<name>A0A940SWW7_9ENTE</name>
<dbReference type="AlphaFoldDB" id="A0A940SWW7"/>
<accession>A0A940SWW7</accession>
<keyword evidence="3" id="KW-0378">Hydrolase</keyword>